<dbReference type="CDD" id="cd00077">
    <property type="entry name" value="HDc"/>
    <property type="match status" value="1"/>
</dbReference>
<name>A0A0L8ANT2_9BACT</name>
<dbReference type="Pfam" id="PF13286">
    <property type="entry name" value="HD_assoc"/>
    <property type="match status" value="1"/>
</dbReference>
<dbReference type="NCBIfam" id="TIGR01353">
    <property type="entry name" value="dGTP_triPase"/>
    <property type="match status" value="1"/>
</dbReference>
<evidence type="ECO:0000313" key="4">
    <source>
        <dbReference type="Proteomes" id="UP000036908"/>
    </source>
</evidence>
<proteinExistence type="predicted"/>
<dbReference type="InterPro" id="IPR006261">
    <property type="entry name" value="dGTPase"/>
</dbReference>
<dbReference type="Gene3D" id="1.10.3550.10">
    <property type="entry name" value="eoxyguanosinetriphosphate triphosphohydrolase domain-like"/>
    <property type="match status" value="1"/>
</dbReference>
<dbReference type="InterPro" id="IPR026875">
    <property type="entry name" value="PHydrolase_assoc_dom"/>
</dbReference>
<comment type="caution">
    <text evidence="3">The sequence shown here is derived from an EMBL/GenBank/DDBJ whole genome shotgun (WGS) entry which is preliminary data.</text>
</comment>
<dbReference type="InterPro" id="IPR023293">
    <property type="entry name" value="dGTP_triP_hydro_central_sf"/>
</dbReference>
<dbReference type="InterPro" id="IPR003607">
    <property type="entry name" value="HD/PDEase_dom"/>
</dbReference>
<dbReference type="Gene3D" id="1.10.3410.10">
    <property type="entry name" value="putative deoxyguanosinetriphosphate triphosphohydrolase like domain"/>
    <property type="match status" value="1"/>
</dbReference>
<keyword evidence="4" id="KW-1185">Reference proteome</keyword>
<feature type="domain" description="HD/PDEase" evidence="2">
    <location>
        <begin position="53"/>
        <end position="251"/>
    </location>
</feature>
<organism evidence="3 4">
    <name type="scientific">Roseivirga seohaensis subsp. aquiponti</name>
    <dbReference type="NCBI Taxonomy" id="1566026"/>
    <lineage>
        <taxon>Bacteria</taxon>
        <taxon>Pseudomonadati</taxon>
        <taxon>Bacteroidota</taxon>
        <taxon>Cytophagia</taxon>
        <taxon>Cytophagales</taxon>
        <taxon>Roseivirgaceae</taxon>
        <taxon>Roseivirga</taxon>
    </lineage>
</organism>
<dbReference type="InterPro" id="IPR027432">
    <property type="entry name" value="dGTP_triphosphohydrolase_C"/>
</dbReference>
<dbReference type="PANTHER" id="PTHR11373">
    <property type="entry name" value="DEOXYNUCLEOSIDE TRIPHOSPHATE TRIPHOSPHOHYDROLASE"/>
    <property type="match status" value="1"/>
</dbReference>
<keyword evidence="1" id="KW-0378">Hydrolase</keyword>
<sequence length="438" mass="49042">MNWLQLLSLDTPDIQQNQTRTVFDRDFDRIIFSHPFRKLQDKTQVHPLPEQDFVHTRLTHSLEVSSVGRSLGRLVGSKLIEKYDFLQNKISAHDIGAIVAAASLAHDIGNPPFGHSGESSISDYFKNAEAELKPEVTEAEWADLINFEGNAQGFRLLNRPGYQGLTLSSATLAAFTKYPRPSLVEKQDKARRSQKKFGFYDTERTVFQELGKELGLEVLGTDQYCRHPLAFLVEAADDICYHIIDLEDGCNLGLVSYEQTVQLLANVIGDRFQPQKLEAIHSLKERIGVLRALAINQLIGECVDLFMKHEEKLLTSEFDISLADEIPSKAAMSEIISVSVEKIYRSRDVVETEAAGYRVLNGLLETLVPATLAGFKKNLSAKDKTYFRLLPTETQVEVKEASSAYLALRATLDYVAGMTDSNALNLYRKIMGISLPGR</sequence>
<dbReference type="Gene3D" id="1.10.3210.10">
    <property type="entry name" value="Hypothetical protein af1432"/>
    <property type="match status" value="1"/>
</dbReference>
<protein>
    <submittedName>
        <fullName evidence="3">dGTPase</fullName>
    </submittedName>
</protein>
<dbReference type="PATRIC" id="fig|1566026.4.peg.2527"/>
<evidence type="ECO:0000313" key="3">
    <source>
        <dbReference type="EMBL" id="KOF04113.1"/>
    </source>
</evidence>
<dbReference type="AlphaFoldDB" id="A0A0L8ANT2"/>
<gene>
    <name evidence="3" type="ORF">OB69_03780</name>
</gene>
<evidence type="ECO:0000256" key="1">
    <source>
        <dbReference type="ARBA" id="ARBA00022801"/>
    </source>
</evidence>
<dbReference type="EMBL" id="JSVA01000004">
    <property type="protein sequence ID" value="KOF04113.1"/>
    <property type="molecule type" value="Genomic_DNA"/>
</dbReference>
<dbReference type="GO" id="GO:0008832">
    <property type="term" value="F:dGTPase activity"/>
    <property type="evidence" value="ECO:0007669"/>
    <property type="project" value="TreeGrafter"/>
</dbReference>
<dbReference type="OrthoDB" id="9803619at2"/>
<dbReference type="NCBIfam" id="NF002205">
    <property type="entry name" value="PRK01096.1"/>
    <property type="match status" value="1"/>
</dbReference>
<dbReference type="InterPro" id="IPR050135">
    <property type="entry name" value="dGTPase-like"/>
</dbReference>
<reference evidence="4" key="1">
    <citation type="submission" date="2014-11" db="EMBL/GenBank/DDBJ databases">
        <title>Genome sequencing of Roseivirga sp. D-25.</title>
        <authorList>
            <person name="Selvaratnam C."/>
            <person name="Thevarajoo S."/>
            <person name="Goh K.M."/>
            <person name="Eee R."/>
            <person name="Chan K.-G."/>
            <person name="Chong C.S."/>
        </authorList>
    </citation>
    <scope>NUCLEOTIDE SEQUENCE [LARGE SCALE GENOMIC DNA]</scope>
    <source>
        <strain evidence="4">D-25</strain>
    </source>
</reference>
<accession>A0A0L8ANT2</accession>
<dbReference type="PANTHER" id="PTHR11373:SF32">
    <property type="entry name" value="DEOXYGUANOSINETRIPHOSPHATE TRIPHOSPHOHYDROLASE"/>
    <property type="match status" value="1"/>
</dbReference>
<dbReference type="RefSeq" id="WP_053222349.1">
    <property type="nucleotide sequence ID" value="NZ_JSVA01000004.1"/>
</dbReference>
<dbReference type="Proteomes" id="UP000036908">
    <property type="component" value="Unassembled WGS sequence"/>
</dbReference>
<dbReference type="SUPFAM" id="SSF109604">
    <property type="entry name" value="HD-domain/PDEase-like"/>
    <property type="match status" value="1"/>
</dbReference>
<dbReference type="GO" id="GO:0006203">
    <property type="term" value="P:dGTP catabolic process"/>
    <property type="evidence" value="ECO:0007669"/>
    <property type="project" value="TreeGrafter"/>
</dbReference>
<dbReference type="SMART" id="SM00471">
    <property type="entry name" value="HDc"/>
    <property type="match status" value="1"/>
</dbReference>
<evidence type="ECO:0000259" key="2">
    <source>
        <dbReference type="SMART" id="SM00471"/>
    </source>
</evidence>